<evidence type="ECO:0000313" key="3">
    <source>
        <dbReference type="Proteomes" id="UP001216828"/>
    </source>
</evidence>
<evidence type="ECO:0000313" key="2">
    <source>
        <dbReference type="EMBL" id="WDM64838.1"/>
    </source>
</evidence>
<feature type="transmembrane region" description="Helical" evidence="1">
    <location>
        <begin position="85"/>
        <end position="103"/>
    </location>
</feature>
<reference evidence="2 3" key="1">
    <citation type="submission" date="2021-08" db="EMBL/GenBank/DDBJ databases">
        <title>Stenotrophomonas forensis sp. nov., isolated from contaminated viral transport media.</title>
        <authorList>
            <person name="Nguyen S.V."/>
            <person name="Edwards D."/>
            <person name="Scott S."/>
            <person name="Doss J."/>
            <person name="Merid S."/>
            <person name="Zelaya E."/>
            <person name="Maza C."/>
            <person name="Mann M."/>
            <person name="Hamilton B."/>
            <person name="Blackwell R."/>
            <person name="Tran A."/>
            <person name="Hauser J."/>
        </authorList>
    </citation>
    <scope>NUCLEOTIDE SEQUENCE [LARGE SCALE GENOMIC DNA]</scope>
    <source>
        <strain evidence="2 3">DFS-20110405</strain>
    </source>
</reference>
<dbReference type="EMBL" id="CP082270">
    <property type="protein sequence ID" value="WDM64838.1"/>
    <property type="molecule type" value="Genomic_DNA"/>
</dbReference>
<protein>
    <submittedName>
        <fullName evidence="2">Uncharacterized protein</fullName>
    </submittedName>
</protein>
<organism evidence="2 3">
    <name type="scientific">Stenotrophomonas forensis</name>
    <dbReference type="NCBI Taxonomy" id="2871169"/>
    <lineage>
        <taxon>Bacteria</taxon>
        <taxon>Pseudomonadati</taxon>
        <taxon>Pseudomonadota</taxon>
        <taxon>Gammaproteobacteria</taxon>
        <taxon>Lysobacterales</taxon>
        <taxon>Lysobacteraceae</taxon>
        <taxon>Stenotrophomonas</taxon>
        <taxon>Stenotrophomonas maltophilia group</taxon>
    </lineage>
</organism>
<feature type="transmembrane region" description="Helical" evidence="1">
    <location>
        <begin position="12"/>
        <end position="33"/>
    </location>
</feature>
<sequence length="107" mass="12198">MSIEQLFSEYRVLFVLLYSLAFVNALLAHRALYELKVHAPELLRGVGIDRIDWWFGCIRGVLRLGFGKAGRDLPWFSRTLFKGVGFHYAWLSALMLLVVLGILKIGS</sequence>
<proteinExistence type="predicted"/>
<evidence type="ECO:0000256" key="1">
    <source>
        <dbReference type="SAM" id="Phobius"/>
    </source>
</evidence>
<dbReference type="RefSeq" id="WP_274512232.1">
    <property type="nucleotide sequence ID" value="NZ_CP082270.1"/>
</dbReference>
<dbReference type="Proteomes" id="UP001216828">
    <property type="component" value="Chromosome"/>
</dbReference>
<keyword evidence="1" id="KW-0472">Membrane</keyword>
<accession>A0ABY7Y4F6</accession>
<keyword evidence="3" id="KW-1185">Reference proteome</keyword>
<keyword evidence="1" id="KW-1133">Transmembrane helix</keyword>
<keyword evidence="1" id="KW-0812">Transmembrane</keyword>
<gene>
    <name evidence="2" type="ORF">K5L94_05995</name>
</gene>
<name>A0ABY7Y4F6_9GAMM</name>